<evidence type="ECO:0000256" key="4">
    <source>
        <dbReference type="ARBA" id="ARBA00023004"/>
    </source>
</evidence>
<dbReference type="Pfam" id="PF07587">
    <property type="entry name" value="PSD1"/>
    <property type="match status" value="1"/>
</dbReference>
<dbReference type="InterPro" id="IPR006585">
    <property type="entry name" value="FTP1"/>
</dbReference>
<dbReference type="InterPro" id="IPR009056">
    <property type="entry name" value="Cyt_c-like_dom"/>
</dbReference>
<reference evidence="10 11" key="1">
    <citation type="submission" date="2018-02" db="EMBL/GenBank/DDBJ databases">
        <title>Comparative genomes isolates from brazilian mangrove.</title>
        <authorList>
            <person name="Araujo J.E."/>
            <person name="Taketani R.G."/>
            <person name="Silva M.C.P."/>
            <person name="Loureco M.V."/>
            <person name="Andreote F.D."/>
        </authorList>
    </citation>
    <scope>NUCLEOTIDE SEQUENCE [LARGE SCALE GENOMIC DNA]</scope>
    <source>
        <strain evidence="10 11">Hex-1 MGV</strain>
    </source>
</reference>
<dbReference type="AlphaFoldDB" id="A0A2S8FK59"/>
<evidence type="ECO:0000256" key="3">
    <source>
        <dbReference type="ARBA" id="ARBA00022837"/>
    </source>
</evidence>
<feature type="coiled-coil region" evidence="7">
    <location>
        <begin position="377"/>
        <end position="404"/>
    </location>
</feature>
<dbReference type="SUPFAM" id="SSF49785">
    <property type="entry name" value="Galactose-binding domain-like"/>
    <property type="match status" value="1"/>
</dbReference>
<comment type="caution">
    <text evidence="10">The sequence shown here is derived from an EMBL/GenBank/DDBJ whole genome shotgun (WGS) entry which is preliminary data.</text>
</comment>
<dbReference type="PROSITE" id="PS51007">
    <property type="entry name" value="CYTC"/>
    <property type="match status" value="1"/>
</dbReference>
<dbReference type="InterPro" id="IPR036909">
    <property type="entry name" value="Cyt_c-like_dom_sf"/>
</dbReference>
<evidence type="ECO:0000256" key="6">
    <source>
        <dbReference type="PROSITE-ProRule" id="PRU00433"/>
    </source>
</evidence>
<keyword evidence="1 6" id="KW-0349">Heme</keyword>
<keyword evidence="8" id="KW-0732">Signal</keyword>
<dbReference type="InterPro" id="IPR022655">
    <property type="entry name" value="DUF1553"/>
</dbReference>
<evidence type="ECO:0000313" key="10">
    <source>
        <dbReference type="EMBL" id="PQO32565.1"/>
    </source>
</evidence>
<keyword evidence="7" id="KW-0175">Coiled coil</keyword>
<dbReference type="Pfam" id="PF07635">
    <property type="entry name" value="PSCyt1"/>
    <property type="match status" value="1"/>
</dbReference>
<feature type="domain" description="Cytochrome c" evidence="9">
    <location>
        <begin position="26"/>
        <end position="124"/>
    </location>
</feature>
<protein>
    <recommendedName>
        <fullName evidence="9">Cytochrome c domain-containing protein</fullName>
    </recommendedName>
</protein>
<dbReference type="OrthoDB" id="127107at2"/>
<dbReference type="InterPro" id="IPR008979">
    <property type="entry name" value="Galactose-bd-like_sf"/>
</dbReference>
<feature type="chain" id="PRO_5015498927" description="Cytochrome c domain-containing protein" evidence="8">
    <location>
        <begin position="24"/>
        <end position="953"/>
    </location>
</feature>
<dbReference type="InterPro" id="IPR011429">
    <property type="entry name" value="Cyt_c_Planctomycete-type"/>
</dbReference>
<keyword evidence="5" id="KW-1015">Disulfide bond</keyword>
<name>A0A2S8FK59_9BACT</name>
<dbReference type="Pfam" id="PF07583">
    <property type="entry name" value="PSCyt2"/>
    <property type="match status" value="1"/>
</dbReference>
<dbReference type="EMBL" id="PUHY01000012">
    <property type="protein sequence ID" value="PQO32565.1"/>
    <property type="molecule type" value="Genomic_DNA"/>
</dbReference>
<evidence type="ECO:0000256" key="5">
    <source>
        <dbReference type="ARBA" id="ARBA00023157"/>
    </source>
</evidence>
<dbReference type="PANTHER" id="PTHR35889">
    <property type="entry name" value="CYCLOINULO-OLIGOSACCHARIDE FRUCTANOTRANSFERASE-RELATED"/>
    <property type="match status" value="1"/>
</dbReference>
<proteinExistence type="predicted"/>
<keyword evidence="2 6" id="KW-0479">Metal-binding</keyword>
<evidence type="ECO:0000256" key="7">
    <source>
        <dbReference type="SAM" id="Coils"/>
    </source>
</evidence>
<evidence type="ECO:0000256" key="2">
    <source>
        <dbReference type="ARBA" id="ARBA00022723"/>
    </source>
</evidence>
<sequence>MRTLCQTLLAIGCLALTTTNISAADAEIDFGRDIRPILSGKCFHCHGPDPETREGGLRLDDAEAASAELDSGEIAIVPGKPDESELIARIVTDDESIRMPPPEIGKSLSPAEQKLLKDWIAQGARFSPHWSFVKPAKSELPTTSQPDWVNKPIDAFILKRLDEVGLTPAEQADRYTLARRVSFALTGLPLTVEETDAFVNDKSPDAYEKMVDRLLAKPTYGERWTRVWLDIARYADSMGYEKDNPRTMWPYRDWVIRAINENKPFDQFSIEQLAGDLLPEANEQQIIATAFHRNTMTNTEGGTNDEEFRNAAIVDRVNTTVQAWMGLTMECAQCHTHKYDPITNQEYFEFFAIFNQTADADRNDESPLHRMFTDAQLQQQESLKSQIEQAKADLQKMLENSTNIALSENKPNVGRYVRVEHIADGAYLHIAEVQVFSGEENAAMKGKASQVSVDYDGPAAKAIDGNTNGDFFGGMSTIHTKQEKNPWWEVDLGSTMTIDKVVVWNRTDGDLFNRMKSCRVVILDENRQPVWAGRMNSPFNPSAEFIPPKTVDGMDESARAELAAYLKGNSPAIEKQRKKVADLEKKLENVKPITMPIMQELPEDKHRKSFIQLRGNYQSHGEEVHASVLDSFHAFPNDAKTDRLSMAKWLVDKENPLTARVVVNRHWEQLFGMGIVETSEDFGSQGELPTHPQLLDYLAVELMEHDWDTKWLVKEIVMSNAFRQSAKTTPKKLEIDSRNQLVSRGPRVRLSAEMVRDQALAVSGLLSDKMYGPSVRPPRPNLGLKSAFGGSTDWVTSQGEDRYRRGLYTNWRRTTPYPSMTTFDAPSREVCVIRRITTNTPLQALVTLNDPVYIEAAQAFGRKVWQQKDLSVEAQVEFAVRRCLGRHPSEAETQRLVELFHTAKSRYAAVPQEAQKMATDPIGPLPEGASAEELAAWTLVGNVLLNLDEALNR</sequence>
<dbReference type="Gene3D" id="2.60.120.260">
    <property type="entry name" value="Galactose-binding domain-like"/>
    <property type="match status" value="1"/>
</dbReference>
<evidence type="ECO:0000259" key="9">
    <source>
        <dbReference type="PROSITE" id="PS51007"/>
    </source>
</evidence>
<dbReference type="RefSeq" id="WP_105331576.1">
    <property type="nucleotide sequence ID" value="NZ_PUHY01000012.1"/>
</dbReference>
<keyword evidence="4 6" id="KW-0408">Iron</keyword>
<accession>A0A2S8FK59</accession>
<evidence type="ECO:0000256" key="1">
    <source>
        <dbReference type="ARBA" id="ARBA00022617"/>
    </source>
</evidence>
<dbReference type="SUPFAM" id="SSF46626">
    <property type="entry name" value="Cytochrome c"/>
    <property type="match status" value="1"/>
</dbReference>
<dbReference type="InterPro" id="IPR011444">
    <property type="entry name" value="DUF1549"/>
</dbReference>
<dbReference type="PANTHER" id="PTHR35889:SF3">
    <property type="entry name" value="F-BOX DOMAIN-CONTAINING PROTEIN"/>
    <property type="match status" value="1"/>
</dbReference>
<organism evidence="10 11">
    <name type="scientific">Blastopirellula marina</name>
    <dbReference type="NCBI Taxonomy" id="124"/>
    <lineage>
        <taxon>Bacteria</taxon>
        <taxon>Pseudomonadati</taxon>
        <taxon>Planctomycetota</taxon>
        <taxon>Planctomycetia</taxon>
        <taxon>Pirellulales</taxon>
        <taxon>Pirellulaceae</taxon>
        <taxon>Blastopirellula</taxon>
    </lineage>
</organism>
<gene>
    <name evidence="10" type="ORF">C5Y83_20340</name>
</gene>
<feature type="signal peptide" evidence="8">
    <location>
        <begin position="1"/>
        <end position="23"/>
    </location>
</feature>
<dbReference type="Proteomes" id="UP000238322">
    <property type="component" value="Unassembled WGS sequence"/>
</dbReference>
<evidence type="ECO:0000256" key="8">
    <source>
        <dbReference type="SAM" id="SignalP"/>
    </source>
</evidence>
<dbReference type="SMART" id="SM00607">
    <property type="entry name" value="FTP"/>
    <property type="match status" value="1"/>
</dbReference>
<evidence type="ECO:0000313" key="11">
    <source>
        <dbReference type="Proteomes" id="UP000238322"/>
    </source>
</evidence>
<dbReference type="GO" id="GO:0020037">
    <property type="term" value="F:heme binding"/>
    <property type="evidence" value="ECO:0007669"/>
    <property type="project" value="InterPro"/>
</dbReference>
<dbReference type="GO" id="GO:0046872">
    <property type="term" value="F:metal ion binding"/>
    <property type="evidence" value="ECO:0007669"/>
    <property type="project" value="UniProtKB-KW"/>
</dbReference>
<dbReference type="GO" id="GO:0009055">
    <property type="term" value="F:electron transfer activity"/>
    <property type="evidence" value="ECO:0007669"/>
    <property type="project" value="InterPro"/>
</dbReference>
<keyword evidence="3" id="KW-0106">Calcium</keyword>
<dbReference type="Pfam" id="PF22633">
    <property type="entry name" value="F5_F8_type_C_2"/>
    <property type="match status" value="1"/>
</dbReference>